<gene>
    <name evidence="1" type="ORF">ATE80_25380</name>
</gene>
<dbReference type="AlphaFoldDB" id="A0A100Y1Y6"/>
<dbReference type="RefSeq" id="WP_058944599.1">
    <property type="nucleotide sequence ID" value="NZ_LNSV01000092.1"/>
</dbReference>
<proteinExistence type="predicted"/>
<evidence type="ECO:0000313" key="1">
    <source>
        <dbReference type="EMBL" id="KUH36120.1"/>
    </source>
</evidence>
<comment type="caution">
    <text evidence="1">The sequence shown here is derived from an EMBL/GenBank/DDBJ whole genome shotgun (WGS) entry which is preliminary data.</text>
</comment>
<dbReference type="OrthoDB" id="4241006at2"/>
<protein>
    <submittedName>
        <fullName evidence="1">Uncharacterized protein</fullName>
    </submittedName>
</protein>
<dbReference type="STRING" id="936756.ATE80_25380"/>
<reference evidence="1 2" key="1">
    <citation type="submission" date="2015-11" db="EMBL/GenBank/DDBJ databases">
        <title>Genome-wide analysis reveals the secondary metabolome in Streptomyces kanasensis ZX01.</title>
        <authorList>
            <person name="Zhang G."/>
            <person name="Han L."/>
            <person name="Feng J."/>
            <person name="Zhang X."/>
        </authorList>
    </citation>
    <scope>NUCLEOTIDE SEQUENCE [LARGE SCALE GENOMIC DNA]</scope>
    <source>
        <strain evidence="1 2">ZX01</strain>
    </source>
</reference>
<name>A0A100Y1Y6_9ACTN</name>
<evidence type="ECO:0000313" key="2">
    <source>
        <dbReference type="Proteomes" id="UP000054011"/>
    </source>
</evidence>
<organism evidence="1 2">
    <name type="scientific">Streptomyces kanasensis</name>
    <dbReference type="NCBI Taxonomy" id="936756"/>
    <lineage>
        <taxon>Bacteria</taxon>
        <taxon>Bacillati</taxon>
        <taxon>Actinomycetota</taxon>
        <taxon>Actinomycetes</taxon>
        <taxon>Kitasatosporales</taxon>
        <taxon>Streptomycetaceae</taxon>
        <taxon>Streptomyces</taxon>
    </lineage>
</organism>
<dbReference type="EMBL" id="LNSV01000092">
    <property type="protein sequence ID" value="KUH36120.1"/>
    <property type="molecule type" value="Genomic_DNA"/>
</dbReference>
<sequence>MTPRPDEKARAELRALVAKASQRRESERERVETEFWQEIDRLQKSYHGAQQDVADALGVKRNQVLRQTKRYGSADQDPAADNG</sequence>
<dbReference type="Proteomes" id="UP000054011">
    <property type="component" value="Unassembled WGS sequence"/>
</dbReference>
<accession>A0A100Y1Y6</accession>
<keyword evidence="2" id="KW-1185">Reference proteome</keyword>